<dbReference type="Proteomes" id="UP000280501">
    <property type="component" value="Unassembled WGS sequence"/>
</dbReference>
<keyword evidence="3" id="KW-1185">Reference proteome</keyword>
<gene>
    <name evidence="2" type="ORF">EDD34_1339</name>
</gene>
<evidence type="ECO:0000313" key="3">
    <source>
        <dbReference type="Proteomes" id="UP000280501"/>
    </source>
</evidence>
<feature type="transmembrane region" description="Helical" evidence="1">
    <location>
        <begin position="177"/>
        <end position="197"/>
    </location>
</feature>
<keyword evidence="1" id="KW-0812">Transmembrane</keyword>
<dbReference type="EMBL" id="RKQZ01000001">
    <property type="protein sequence ID" value="RPF20735.1"/>
    <property type="molecule type" value="Genomic_DNA"/>
</dbReference>
<name>A0A3N4ZIM6_9MICO</name>
<dbReference type="AlphaFoldDB" id="A0A3N4ZIM6"/>
<reference evidence="2 3" key="1">
    <citation type="submission" date="2018-11" db="EMBL/GenBank/DDBJ databases">
        <title>Sequencing the genomes of 1000 actinobacteria strains.</title>
        <authorList>
            <person name="Klenk H.-P."/>
        </authorList>
    </citation>
    <scope>NUCLEOTIDE SEQUENCE [LARGE SCALE GENOMIC DNA]</scope>
    <source>
        <strain evidence="2 3">DSM 15700</strain>
    </source>
</reference>
<evidence type="ECO:0000256" key="1">
    <source>
        <dbReference type="SAM" id="Phobius"/>
    </source>
</evidence>
<dbReference type="RefSeq" id="WP_123813861.1">
    <property type="nucleotide sequence ID" value="NZ_RKQZ01000001.1"/>
</dbReference>
<feature type="transmembrane region" description="Helical" evidence="1">
    <location>
        <begin position="20"/>
        <end position="46"/>
    </location>
</feature>
<organism evidence="2 3">
    <name type="scientific">Myceligenerans xiligouense</name>
    <dbReference type="NCBI Taxonomy" id="253184"/>
    <lineage>
        <taxon>Bacteria</taxon>
        <taxon>Bacillati</taxon>
        <taxon>Actinomycetota</taxon>
        <taxon>Actinomycetes</taxon>
        <taxon>Micrococcales</taxon>
        <taxon>Promicromonosporaceae</taxon>
        <taxon>Myceligenerans</taxon>
    </lineage>
</organism>
<feature type="transmembrane region" description="Helical" evidence="1">
    <location>
        <begin position="91"/>
        <end position="112"/>
    </location>
</feature>
<dbReference type="Pfam" id="PF11188">
    <property type="entry name" value="DUF2975"/>
    <property type="match status" value="1"/>
</dbReference>
<evidence type="ECO:0000313" key="2">
    <source>
        <dbReference type="EMBL" id="RPF20735.1"/>
    </source>
</evidence>
<sequence>MQHDIEQGHRLRAAPAGQWVFEAATAAAVALGVLLAAGSALGALVADNLVLPVTVDPTADLGSQAAAGRFEIEPQGAAVLMVTEPTAGDRLWIFGPALLLAVVVAAAGGLLWRVVRSLRTADPFRPRNARRVGAAAAALLLGGSLAAGLQAAGQLILVRAARHAWQMDQALGLQAVIDPPAAILLLGLGLVAAAEFLRRGAAMRADLDGLV</sequence>
<keyword evidence="1" id="KW-0472">Membrane</keyword>
<comment type="caution">
    <text evidence="2">The sequence shown here is derived from an EMBL/GenBank/DDBJ whole genome shotgun (WGS) entry which is preliminary data.</text>
</comment>
<protein>
    <submittedName>
        <fullName evidence="2">DUF2975 family protein</fullName>
    </submittedName>
</protein>
<dbReference type="OrthoDB" id="3431510at2"/>
<accession>A0A3N4ZIM6</accession>
<dbReference type="InterPro" id="IPR021354">
    <property type="entry name" value="DUF2975"/>
</dbReference>
<feature type="transmembrane region" description="Helical" evidence="1">
    <location>
        <begin position="132"/>
        <end position="157"/>
    </location>
</feature>
<proteinExistence type="predicted"/>
<keyword evidence="1" id="KW-1133">Transmembrane helix</keyword>